<dbReference type="PROSITE" id="PS00072">
    <property type="entry name" value="ACYL_COA_DH_1"/>
    <property type="match status" value="1"/>
</dbReference>
<accession>A0A4P8YKT7</accession>
<dbReference type="GO" id="GO:0003995">
    <property type="term" value="F:acyl-CoA dehydrogenase activity"/>
    <property type="evidence" value="ECO:0007669"/>
    <property type="project" value="InterPro"/>
</dbReference>
<dbReference type="Proteomes" id="UP000302163">
    <property type="component" value="Chromosome"/>
</dbReference>
<name>A0A4P8YKT7_9ENTR</name>
<dbReference type="Pfam" id="PF02771">
    <property type="entry name" value="Acyl-CoA_dh_N"/>
    <property type="match status" value="1"/>
</dbReference>
<dbReference type="OrthoDB" id="9769473at2"/>
<keyword evidence="5" id="KW-0560">Oxidoreductase</keyword>
<protein>
    <submittedName>
        <fullName evidence="9">Acyl-CoA dehydrogenase</fullName>
    </submittedName>
</protein>
<dbReference type="PANTHER" id="PTHR43884:SF12">
    <property type="entry name" value="ISOVALERYL-COA DEHYDROGENASE, MITOCHONDRIAL-RELATED"/>
    <property type="match status" value="1"/>
</dbReference>
<dbReference type="InterPro" id="IPR046373">
    <property type="entry name" value="Acyl-CoA_Oxase/DH_mid-dom_sf"/>
</dbReference>
<dbReference type="GO" id="GO:0050660">
    <property type="term" value="F:flavin adenine dinucleotide binding"/>
    <property type="evidence" value="ECO:0007669"/>
    <property type="project" value="InterPro"/>
</dbReference>
<dbReference type="PANTHER" id="PTHR43884">
    <property type="entry name" value="ACYL-COA DEHYDROGENASE"/>
    <property type="match status" value="1"/>
</dbReference>
<reference evidence="9 10" key="1">
    <citation type="submission" date="2019-05" db="EMBL/GenBank/DDBJ databases">
        <title>Complete genome sequence of Izhakiella calystegiae KSNA2, an endophyte isolated from beach morning glory (Calystegia soldanella).</title>
        <authorList>
            <person name="Jiang L."/>
            <person name="Jeong J.C."/>
            <person name="Kim C.Y."/>
            <person name="Kim D.H."/>
            <person name="Kim S.W."/>
            <person name="Lee j."/>
        </authorList>
    </citation>
    <scope>NUCLEOTIDE SEQUENCE [LARGE SCALE GENOMIC DNA]</scope>
    <source>
        <strain evidence="9 10">KSNA2</strain>
    </source>
</reference>
<evidence type="ECO:0000256" key="2">
    <source>
        <dbReference type="ARBA" id="ARBA00009347"/>
    </source>
</evidence>
<gene>
    <name evidence="9" type="ORF">FEM41_11915</name>
</gene>
<dbReference type="InterPro" id="IPR009100">
    <property type="entry name" value="AcylCoA_DH/oxidase_NM_dom_sf"/>
</dbReference>
<feature type="domain" description="Acyl-CoA dehydrogenase/oxidase C-terminal" evidence="6">
    <location>
        <begin position="236"/>
        <end position="382"/>
    </location>
</feature>
<evidence type="ECO:0000259" key="6">
    <source>
        <dbReference type="Pfam" id="PF00441"/>
    </source>
</evidence>
<dbReference type="SUPFAM" id="SSF47203">
    <property type="entry name" value="Acyl-CoA dehydrogenase C-terminal domain-like"/>
    <property type="match status" value="1"/>
</dbReference>
<evidence type="ECO:0000313" key="10">
    <source>
        <dbReference type="Proteomes" id="UP000302163"/>
    </source>
</evidence>
<dbReference type="KEGG" id="izh:FEM41_11915"/>
<evidence type="ECO:0000256" key="3">
    <source>
        <dbReference type="ARBA" id="ARBA00022630"/>
    </source>
</evidence>
<dbReference type="InterPro" id="IPR006089">
    <property type="entry name" value="Acyl-CoA_DH_CS"/>
</dbReference>
<feature type="domain" description="Acyl-CoA dehydrogenase/oxidase N-terminal" evidence="8">
    <location>
        <begin position="35"/>
        <end position="123"/>
    </location>
</feature>
<dbReference type="InterPro" id="IPR006091">
    <property type="entry name" value="Acyl-CoA_Oxase/DH_mid-dom"/>
</dbReference>
<dbReference type="InterPro" id="IPR013786">
    <property type="entry name" value="AcylCoA_DH/ox_N"/>
</dbReference>
<dbReference type="InterPro" id="IPR036250">
    <property type="entry name" value="AcylCo_DH-like_C"/>
</dbReference>
<feature type="domain" description="Acyl-CoA oxidase/dehydrogenase middle" evidence="7">
    <location>
        <begin position="127"/>
        <end position="223"/>
    </location>
</feature>
<evidence type="ECO:0000256" key="4">
    <source>
        <dbReference type="ARBA" id="ARBA00022827"/>
    </source>
</evidence>
<evidence type="ECO:0000259" key="8">
    <source>
        <dbReference type="Pfam" id="PF02771"/>
    </source>
</evidence>
<evidence type="ECO:0000256" key="1">
    <source>
        <dbReference type="ARBA" id="ARBA00001974"/>
    </source>
</evidence>
<dbReference type="Gene3D" id="1.20.140.10">
    <property type="entry name" value="Butyryl-CoA Dehydrogenase, subunit A, domain 3"/>
    <property type="match status" value="1"/>
</dbReference>
<dbReference type="Pfam" id="PF02770">
    <property type="entry name" value="Acyl-CoA_dh_M"/>
    <property type="match status" value="1"/>
</dbReference>
<evidence type="ECO:0000256" key="5">
    <source>
        <dbReference type="RuleBase" id="RU362125"/>
    </source>
</evidence>
<organism evidence="9 10">
    <name type="scientific">Jejubacter calystegiae</name>
    <dbReference type="NCBI Taxonomy" id="2579935"/>
    <lineage>
        <taxon>Bacteria</taxon>
        <taxon>Pseudomonadati</taxon>
        <taxon>Pseudomonadota</taxon>
        <taxon>Gammaproteobacteria</taxon>
        <taxon>Enterobacterales</taxon>
        <taxon>Enterobacteriaceae</taxon>
        <taxon>Jejubacter</taxon>
    </lineage>
</organism>
<evidence type="ECO:0000313" key="9">
    <source>
        <dbReference type="EMBL" id="QCT20304.1"/>
    </source>
</evidence>
<comment type="similarity">
    <text evidence="2 5">Belongs to the acyl-CoA dehydrogenase family.</text>
</comment>
<sequence length="385" mass="41232">MDKDMKVMTDDLLEALLSEVGNWSQAINQGWLEDELRGQFSQSRWQRLKASGLTGLLNSQKAGGLGLNAPQAARFLSCFGELCLDGGLSFALCTHLCSSCLPIERFGSETLRQRLLPLLIAGDAIGAHAITEAESGSDAFAMNTTAVKVPGGWVLNGTKIFVSNGPISSHVVVYACTDRSRGSLGGYSAFVVDTHLEGVITGPAGHKMGLKTSPLGDVYLTNVYVSDECLLGKAGMGFAILDFVMKWEVLCVFACQVGEMKRRLAQCLLQAKTRHQFGEPIGKNQAVSHRLVNMHLQVETAQYWLLRAADSLHSGKNTSGDIAAAKLIISESNVATALDAVRLFGGSGYMAEMGIEKQLRDAVGGVIYSGSSDIQRNRLAAMLGL</sequence>
<comment type="cofactor">
    <cofactor evidence="1 5">
        <name>FAD</name>
        <dbReference type="ChEBI" id="CHEBI:57692"/>
    </cofactor>
</comment>
<dbReference type="Pfam" id="PF00441">
    <property type="entry name" value="Acyl-CoA_dh_1"/>
    <property type="match status" value="1"/>
</dbReference>
<dbReference type="Gene3D" id="1.10.540.10">
    <property type="entry name" value="Acyl-CoA dehydrogenase/oxidase, N-terminal domain"/>
    <property type="match status" value="1"/>
</dbReference>
<evidence type="ECO:0000259" key="7">
    <source>
        <dbReference type="Pfam" id="PF02770"/>
    </source>
</evidence>
<dbReference type="EMBL" id="CP040428">
    <property type="protein sequence ID" value="QCT20304.1"/>
    <property type="molecule type" value="Genomic_DNA"/>
</dbReference>
<dbReference type="InterPro" id="IPR037069">
    <property type="entry name" value="AcylCoA_DH/ox_N_sf"/>
</dbReference>
<keyword evidence="10" id="KW-1185">Reference proteome</keyword>
<keyword evidence="4 5" id="KW-0274">FAD</keyword>
<dbReference type="InterPro" id="IPR009075">
    <property type="entry name" value="AcylCo_DH/oxidase_C"/>
</dbReference>
<dbReference type="Gene3D" id="2.40.110.10">
    <property type="entry name" value="Butyryl-CoA Dehydrogenase, subunit A, domain 2"/>
    <property type="match status" value="1"/>
</dbReference>
<dbReference type="SUPFAM" id="SSF56645">
    <property type="entry name" value="Acyl-CoA dehydrogenase NM domain-like"/>
    <property type="match status" value="1"/>
</dbReference>
<dbReference type="AlphaFoldDB" id="A0A4P8YKT7"/>
<proteinExistence type="inferred from homology"/>
<keyword evidence="3 5" id="KW-0285">Flavoprotein</keyword>